<gene>
    <name evidence="2" type="ORF">N7509_012757</name>
</gene>
<dbReference type="GeneID" id="81376374"/>
<name>A0A9W9SJF7_9EURO</name>
<dbReference type="OrthoDB" id="4365878at2759"/>
<proteinExistence type="predicted"/>
<comment type="caution">
    <text evidence="2">The sequence shown here is derived from an EMBL/GenBank/DDBJ whole genome shotgun (WGS) entry which is preliminary data.</text>
</comment>
<reference evidence="2" key="1">
    <citation type="submission" date="2022-12" db="EMBL/GenBank/DDBJ databases">
        <authorList>
            <person name="Petersen C."/>
        </authorList>
    </citation>
    <scope>NUCLEOTIDE SEQUENCE</scope>
    <source>
        <strain evidence="2">IBT 29677</strain>
    </source>
</reference>
<evidence type="ECO:0000256" key="1">
    <source>
        <dbReference type="SAM" id="MobiDB-lite"/>
    </source>
</evidence>
<evidence type="ECO:0000313" key="3">
    <source>
        <dbReference type="Proteomes" id="UP001147747"/>
    </source>
</evidence>
<keyword evidence="3" id="KW-1185">Reference proteome</keyword>
<sequence length="622" mass="70887">MFSEENQSLNHRQGGNFLELRESLLEQFQPLQERLCLALEESQEILDQFNKNASLAVVYNASMISVNLMKGIDAIFGSPSPKIIQLEDGTMQRTITWLDVMNADRSKIEFKEAEVYHYYLHDFNATAELSDFQHNMMISGLPHKLIQPWYYKRDVQTELYTLSFTAEMVAISNQLASKVLEQAQHDQGLGYAAVPNKKTLVEKAWSSLKELKRAHRMWRRRKFRSSLPGKLTRRSFQGRKTMPASRMMANKLLGRAPLRMGQRKRLHSRNGRRVTLPDAPLWMPAKDSEKRQSLSCQPGPLMEHCYPQTENFNHTCLHQNPSEESGNRRQSLEEARNECGKTCYDRQNSLPELRPSIVSPSNDREKLAEHDLLVRRPTPLDPEAEAMEGQSNTGIGRYGTGGSTDLRDGNDERVSVLTDPVNNTGLTFHGNTVTENCQPQTVSRDFPKTFSSPYPTETLKHSEAAVCQAPGGSNLPDGVPYSATRQLNASRTSTHGGRKGAPIPESHIEVQIINRPQAADREKARSRNRRWATQDLERLPFWFMQRRHLNKEEIQAEFLADFQHEKSFGAIHTAFKRQMRMYHETSHANRMPHFVRDIGQPGDIVAADNFMHPASQLGDGQL</sequence>
<feature type="region of interest" description="Disordered" evidence="1">
    <location>
        <begin position="382"/>
        <end position="408"/>
    </location>
</feature>
<accession>A0A9W9SJF7</accession>
<dbReference type="AlphaFoldDB" id="A0A9W9SJF7"/>
<reference evidence="2" key="2">
    <citation type="journal article" date="2023" name="IMA Fungus">
        <title>Comparative genomic study of the Penicillium genus elucidates a diverse pangenome and 15 lateral gene transfer events.</title>
        <authorList>
            <person name="Petersen C."/>
            <person name="Sorensen T."/>
            <person name="Nielsen M.R."/>
            <person name="Sondergaard T.E."/>
            <person name="Sorensen J.L."/>
            <person name="Fitzpatrick D.A."/>
            <person name="Frisvad J.C."/>
            <person name="Nielsen K.L."/>
        </authorList>
    </citation>
    <scope>NUCLEOTIDE SEQUENCE</scope>
    <source>
        <strain evidence="2">IBT 29677</strain>
    </source>
</reference>
<protein>
    <submittedName>
        <fullName evidence="2">Uncharacterized protein</fullName>
    </submittedName>
</protein>
<organism evidence="2 3">
    <name type="scientific">Penicillium cosmopolitanum</name>
    <dbReference type="NCBI Taxonomy" id="1131564"/>
    <lineage>
        <taxon>Eukaryota</taxon>
        <taxon>Fungi</taxon>
        <taxon>Dikarya</taxon>
        <taxon>Ascomycota</taxon>
        <taxon>Pezizomycotina</taxon>
        <taxon>Eurotiomycetes</taxon>
        <taxon>Eurotiomycetidae</taxon>
        <taxon>Eurotiales</taxon>
        <taxon>Aspergillaceae</taxon>
        <taxon>Penicillium</taxon>
    </lineage>
</organism>
<dbReference type="EMBL" id="JAPZBU010000011">
    <property type="protein sequence ID" value="KAJ5379638.1"/>
    <property type="molecule type" value="Genomic_DNA"/>
</dbReference>
<evidence type="ECO:0000313" key="2">
    <source>
        <dbReference type="EMBL" id="KAJ5379638.1"/>
    </source>
</evidence>
<dbReference type="RefSeq" id="XP_056483424.1">
    <property type="nucleotide sequence ID" value="XM_056637394.1"/>
</dbReference>
<dbReference type="Proteomes" id="UP001147747">
    <property type="component" value="Unassembled WGS sequence"/>
</dbReference>